<dbReference type="Proteomes" id="UP000663629">
    <property type="component" value="Chromosome 2"/>
</dbReference>
<evidence type="ECO:0000259" key="1">
    <source>
        <dbReference type="SMART" id="SM00306"/>
    </source>
</evidence>
<evidence type="ECO:0000313" key="3">
    <source>
        <dbReference type="Proteomes" id="UP000663629"/>
    </source>
</evidence>
<reference evidence="2 3" key="1">
    <citation type="submission" date="2021-02" db="EMBL/GenBank/DDBJ databases">
        <title>Paracoccus methylovroum sp.nov., a new methanol and methylamine utilizing methylotrophic denitrifer.</title>
        <authorList>
            <person name="Timsy T."/>
            <person name="Behrendt U."/>
            <person name="Ulrich A."/>
            <person name="Spanner T."/>
            <person name="Foesel B.U."/>
            <person name="Horn M.A."/>
            <person name="Kolb S."/>
        </authorList>
    </citation>
    <scope>NUCLEOTIDE SEQUENCE [LARGE SCALE GENOMIC DNA]</scope>
    <source>
        <strain evidence="2 3">H4-D09</strain>
    </source>
</reference>
<dbReference type="EMBL" id="CP070371">
    <property type="protein sequence ID" value="QRZ15063.1"/>
    <property type="molecule type" value="Genomic_DNA"/>
</dbReference>
<sequence>MEARRATHTLGYFTLSNFSATNDVVPNNIDGLVVDHGSWQTPPPEGTTISFNFEAITTLNVEAEYEYFTDDPWNPEWTNADWPQHKQENTDALDIGSTTHAPGTLQLENEYEVVLQGDDGNTYTLVAVSAVTVNPYHIGNYDYRIGPEHGVIGFTFQGPWPPQGVTLTFVENVDGEKIDWENFVPEEEIPCFTSGTMILTDRGEVAVDDLQIGNLVMTRDNGLQPVRWIGSRKLSVTILAIKSNLRPIRIMTGALGEDLPAQDLLVSPQHRILVRSRIAQKMFGTDEVLVAAKQLLQLDGIDVAHDLREVEYFHILFDRHEVVISNGAETESLYTGPQALKAVGAAAREEIFTLFPELREMTDSPLSVRLLGSGRQARKLALRHQQHRRALVS</sequence>
<organism evidence="2 3">
    <name type="scientific">Paracoccus methylovorus</name>
    <dbReference type="NCBI Taxonomy" id="2812658"/>
    <lineage>
        <taxon>Bacteria</taxon>
        <taxon>Pseudomonadati</taxon>
        <taxon>Pseudomonadota</taxon>
        <taxon>Alphaproteobacteria</taxon>
        <taxon>Rhodobacterales</taxon>
        <taxon>Paracoccaceae</taxon>
        <taxon>Paracoccus</taxon>
    </lineage>
</organism>
<dbReference type="SUPFAM" id="SSF51294">
    <property type="entry name" value="Hedgehog/intein (Hint) domain"/>
    <property type="match status" value="1"/>
</dbReference>
<keyword evidence="3" id="KW-1185">Reference proteome</keyword>
<feature type="domain" description="Hint" evidence="1">
    <location>
        <begin position="189"/>
        <end position="292"/>
    </location>
</feature>
<accession>A0ABX7JP93</accession>
<dbReference type="RefSeq" id="WP_205296024.1">
    <property type="nucleotide sequence ID" value="NZ_CP070371.1"/>
</dbReference>
<dbReference type="SMART" id="SM00306">
    <property type="entry name" value="HintN"/>
    <property type="match status" value="1"/>
</dbReference>
<gene>
    <name evidence="2" type="ORF">JWJ88_19160</name>
</gene>
<dbReference type="InterPro" id="IPR028992">
    <property type="entry name" value="Hedgehog/Intein_dom"/>
</dbReference>
<protein>
    <submittedName>
        <fullName evidence="2">Hint domain-containing protein</fullName>
    </submittedName>
</protein>
<dbReference type="InterPro" id="IPR003587">
    <property type="entry name" value="Hint_dom_N"/>
</dbReference>
<dbReference type="InterPro" id="IPR036844">
    <property type="entry name" value="Hint_dom_sf"/>
</dbReference>
<proteinExistence type="predicted"/>
<dbReference type="Gene3D" id="2.170.16.10">
    <property type="entry name" value="Hedgehog/Intein (Hint) domain"/>
    <property type="match status" value="1"/>
</dbReference>
<name>A0ABX7JP93_9RHOB</name>
<evidence type="ECO:0000313" key="2">
    <source>
        <dbReference type="EMBL" id="QRZ15063.1"/>
    </source>
</evidence>
<dbReference type="Pfam" id="PF13403">
    <property type="entry name" value="Hint_2"/>
    <property type="match status" value="1"/>
</dbReference>